<evidence type="ECO:0000256" key="3">
    <source>
        <dbReference type="ARBA" id="ARBA00022989"/>
    </source>
</evidence>
<evidence type="ECO:0000256" key="4">
    <source>
        <dbReference type="ARBA" id="ARBA00023136"/>
    </source>
</evidence>
<evidence type="ECO:0000313" key="6">
    <source>
        <dbReference type="EMBL" id="GAG94609.1"/>
    </source>
</evidence>
<feature type="transmembrane region" description="Helical" evidence="5">
    <location>
        <begin position="18"/>
        <end position="38"/>
    </location>
</feature>
<dbReference type="AlphaFoldDB" id="X1BFA6"/>
<feature type="non-terminal residue" evidence="6">
    <location>
        <position position="1"/>
    </location>
</feature>
<organism evidence="6">
    <name type="scientific">marine sediment metagenome</name>
    <dbReference type="NCBI Taxonomy" id="412755"/>
    <lineage>
        <taxon>unclassified sequences</taxon>
        <taxon>metagenomes</taxon>
        <taxon>ecological metagenomes</taxon>
    </lineage>
</organism>
<name>X1BFA6_9ZZZZ</name>
<sequence length="166" mass="18369">IAAGWLVPMIRKRIVCEIYEACGLGSFFTILILGHGGVGTQLNVLALRIIGLIILVTGASFVISAFVALKRKGKPETGWENTTVMIDSNIFRTVRHPLYLGTAISATGLMLLYQSIPSTVLGVVSVFCCWMASRKEDAFNIEKFGDSYQEYMEKVPMWNAFKGLRK</sequence>
<evidence type="ECO:0000256" key="1">
    <source>
        <dbReference type="ARBA" id="ARBA00004127"/>
    </source>
</evidence>
<dbReference type="PANTHER" id="PTHR12714">
    <property type="entry name" value="PROTEIN-S ISOPRENYLCYSTEINE O-METHYLTRANSFERASE"/>
    <property type="match status" value="1"/>
</dbReference>
<accession>X1BFA6</accession>
<dbReference type="GO" id="GO:0016740">
    <property type="term" value="F:transferase activity"/>
    <property type="evidence" value="ECO:0007669"/>
    <property type="project" value="UniProtKB-ARBA"/>
</dbReference>
<dbReference type="Pfam" id="PF04191">
    <property type="entry name" value="PEMT"/>
    <property type="match status" value="1"/>
</dbReference>
<keyword evidence="3 5" id="KW-1133">Transmembrane helix</keyword>
<proteinExistence type="predicted"/>
<gene>
    <name evidence="6" type="ORF">S01H4_44868</name>
</gene>
<protein>
    <recommendedName>
        <fullName evidence="7">Steroid 5-alpha reductase C-terminal domain-containing protein</fullName>
    </recommendedName>
</protein>
<keyword evidence="4 5" id="KW-0472">Membrane</keyword>
<comment type="caution">
    <text evidence="6">The sequence shown here is derived from an EMBL/GenBank/DDBJ whole genome shotgun (WGS) entry which is preliminary data.</text>
</comment>
<dbReference type="PANTHER" id="PTHR12714:SF9">
    <property type="entry name" value="PROTEIN-S-ISOPRENYLCYSTEINE O-METHYLTRANSFERASE"/>
    <property type="match status" value="1"/>
</dbReference>
<comment type="subcellular location">
    <subcellularLocation>
        <location evidence="1">Endomembrane system</location>
        <topology evidence="1">Multi-pass membrane protein</topology>
    </subcellularLocation>
</comment>
<dbReference type="EMBL" id="BART01024925">
    <property type="protein sequence ID" value="GAG94609.1"/>
    <property type="molecule type" value="Genomic_DNA"/>
</dbReference>
<evidence type="ECO:0008006" key="7">
    <source>
        <dbReference type="Google" id="ProtNLM"/>
    </source>
</evidence>
<evidence type="ECO:0000256" key="2">
    <source>
        <dbReference type="ARBA" id="ARBA00022692"/>
    </source>
</evidence>
<dbReference type="Gene3D" id="1.20.120.1630">
    <property type="match status" value="1"/>
</dbReference>
<evidence type="ECO:0000256" key="5">
    <source>
        <dbReference type="SAM" id="Phobius"/>
    </source>
</evidence>
<dbReference type="GO" id="GO:0012505">
    <property type="term" value="C:endomembrane system"/>
    <property type="evidence" value="ECO:0007669"/>
    <property type="project" value="UniProtKB-SubCell"/>
</dbReference>
<reference evidence="6" key="1">
    <citation type="journal article" date="2014" name="Front. Microbiol.">
        <title>High frequency of phylogenetically diverse reductive dehalogenase-homologous genes in deep subseafloor sedimentary metagenomes.</title>
        <authorList>
            <person name="Kawai M."/>
            <person name="Futagami T."/>
            <person name="Toyoda A."/>
            <person name="Takaki Y."/>
            <person name="Nishi S."/>
            <person name="Hori S."/>
            <person name="Arai W."/>
            <person name="Tsubouchi T."/>
            <person name="Morono Y."/>
            <person name="Uchiyama I."/>
            <person name="Ito T."/>
            <person name="Fujiyama A."/>
            <person name="Inagaki F."/>
            <person name="Takami H."/>
        </authorList>
    </citation>
    <scope>NUCLEOTIDE SEQUENCE</scope>
    <source>
        <strain evidence="6">Expedition CK06-06</strain>
    </source>
</reference>
<keyword evidence="2 5" id="KW-0812">Transmembrane</keyword>
<feature type="transmembrane region" description="Helical" evidence="5">
    <location>
        <begin position="44"/>
        <end position="69"/>
    </location>
</feature>
<dbReference type="InterPro" id="IPR007318">
    <property type="entry name" value="Phopholipid_MeTrfase"/>
</dbReference>